<protein>
    <submittedName>
        <fullName evidence="3">Aste57867_14076 protein</fullName>
    </submittedName>
</protein>
<proteinExistence type="predicted"/>
<name>A0A485L0F1_9STRA</name>
<dbReference type="EMBL" id="CAADRA010005537">
    <property type="protein sequence ID" value="VFT90904.1"/>
    <property type="molecule type" value="Genomic_DNA"/>
</dbReference>
<evidence type="ECO:0000313" key="3">
    <source>
        <dbReference type="EMBL" id="VFT90904.1"/>
    </source>
</evidence>
<dbReference type="EMBL" id="VJMH01005516">
    <property type="protein sequence ID" value="KAF0695091.1"/>
    <property type="molecule type" value="Genomic_DNA"/>
</dbReference>
<keyword evidence="4" id="KW-1185">Reference proteome</keyword>
<dbReference type="AlphaFoldDB" id="A0A485L0F1"/>
<evidence type="ECO:0000256" key="1">
    <source>
        <dbReference type="SAM" id="SignalP"/>
    </source>
</evidence>
<reference evidence="2" key="2">
    <citation type="submission" date="2019-06" db="EMBL/GenBank/DDBJ databases">
        <title>Genomics analysis of Aphanomyces spp. identifies a new class of oomycete effector associated with host adaptation.</title>
        <authorList>
            <person name="Gaulin E."/>
        </authorList>
    </citation>
    <scope>NUCLEOTIDE SEQUENCE</scope>
    <source>
        <strain evidence="2">CBS 578.67</strain>
    </source>
</reference>
<sequence length="114" mass="12521">MHLPSLVVLVAAFVALVVAASQSLLDAIEPNDHDDDGNDRRFLTMAHAKIEHINSDDPGYDGDDEMRRFLTEALAKVQKINPNDPAYDGDDEERFLAIGAINSDTPTVKEVTTE</sequence>
<organism evidence="3 4">
    <name type="scientific">Aphanomyces stellatus</name>
    <dbReference type="NCBI Taxonomy" id="120398"/>
    <lineage>
        <taxon>Eukaryota</taxon>
        <taxon>Sar</taxon>
        <taxon>Stramenopiles</taxon>
        <taxon>Oomycota</taxon>
        <taxon>Saprolegniomycetes</taxon>
        <taxon>Saprolegniales</taxon>
        <taxon>Verrucalvaceae</taxon>
        <taxon>Aphanomyces</taxon>
    </lineage>
</organism>
<feature type="chain" id="PRO_5036116279" evidence="1">
    <location>
        <begin position="20"/>
        <end position="114"/>
    </location>
</feature>
<accession>A0A485L0F1</accession>
<evidence type="ECO:0000313" key="2">
    <source>
        <dbReference type="EMBL" id="KAF0695091.1"/>
    </source>
</evidence>
<dbReference type="Proteomes" id="UP000332933">
    <property type="component" value="Unassembled WGS sequence"/>
</dbReference>
<gene>
    <name evidence="3" type="primary">Aste57867_14076</name>
    <name evidence="2" type="ORF">As57867_014025</name>
    <name evidence="3" type="ORF">ASTE57867_14076</name>
</gene>
<reference evidence="3 4" key="1">
    <citation type="submission" date="2019-03" db="EMBL/GenBank/DDBJ databases">
        <authorList>
            <person name="Gaulin E."/>
            <person name="Dumas B."/>
        </authorList>
    </citation>
    <scope>NUCLEOTIDE SEQUENCE [LARGE SCALE GENOMIC DNA]</scope>
    <source>
        <strain evidence="3">CBS 568.67</strain>
    </source>
</reference>
<evidence type="ECO:0000313" key="4">
    <source>
        <dbReference type="Proteomes" id="UP000332933"/>
    </source>
</evidence>
<keyword evidence="1" id="KW-0732">Signal</keyword>
<feature type="signal peptide" evidence="1">
    <location>
        <begin position="1"/>
        <end position="19"/>
    </location>
</feature>